<dbReference type="Gene3D" id="3.20.20.80">
    <property type="entry name" value="Glycosidases"/>
    <property type="match status" value="1"/>
</dbReference>
<gene>
    <name evidence="1" type="ORF">GA0070624_2869</name>
</gene>
<dbReference type="EMBL" id="FMHV01000002">
    <property type="protein sequence ID" value="SCL24162.1"/>
    <property type="molecule type" value="Genomic_DNA"/>
</dbReference>
<keyword evidence="2" id="KW-1185">Reference proteome</keyword>
<evidence type="ECO:0000313" key="1">
    <source>
        <dbReference type="EMBL" id="SCL24162.1"/>
    </source>
</evidence>
<evidence type="ECO:0000313" key="2">
    <source>
        <dbReference type="Proteomes" id="UP000199413"/>
    </source>
</evidence>
<proteinExistence type="predicted"/>
<organism evidence="1 2">
    <name type="scientific">Micromonospora rhizosphaerae</name>
    <dbReference type="NCBI Taxonomy" id="568872"/>
    <lineage>
        <taxon>Bacteria</taxon>
        <taxon>Bacillati</taxon>
        <taxon>Actinomycetota</taxon>
        <taxon>Actinomycetes</taxon>
        <taxon>Micromonosporales</taxon>
        <taxon>Micromonosporaceae</taxon>
        <taxon>Micromonospora</taxon>
    </lineage>
</organism>
<dbReference type="STRING" id="568872.GA0070624_2869"/>
<dbReference type="InterPro" id="IPR017853">
    <property type="entry name" value="GH"/>
</dbReference>
<dbReference type="SUPFAM" id="SSF51445">
    <property type="entry name" value="(Trans)glycosidases"/>
    <property type="match status" value="1"/>
</dbReference>
<dbReference type="PROSITE" id="PS51257">
    <property type="entry name" value="PROKAR_LIPOPROTEIN"/>
    <property type="match status" value="1"/>
</dbReference>
<dbReference type="AlphaFoldDB" id="A0A1C6S401"/>
<dbReference type="RefSeq" id="WP_091341268.1">
    <property type="nucleotide sequence ID" value="NZ_FMHV01000002.1"/>
</dbReference>
<sequence length="385" mass="42480">MTRPRSRRGRHRALIALLVVTALLGVVGCGRGGSDNGTTPLWGLIGPYDGVDLRTLRDRGIDVVLLEMSWAAAEPADGRFDERYLSAMRARGDRLRAAGFKVVLNFGLQHAPTWILARPGARFTNQHGSQYVGHDVADLVFGLGLRPLAERYTARVFAELGTEFYAVRVGGGPNGELSYPAPARRQGRSSNDYWAFGRLAVPGNPVPRWRPCTPSRHDEARRFLDWYLASLLAFQRWQIDSVRRWYPGTIAVLYPSWGISSRDIEAAVKDDLCGNTAAQRSGDLQRGYDHAAQISALPDSGVAVGATWVDNADAVHRLATLARSRRLPVIGENSGRDGPEAMRRAVTQARRWEMTAFLWVRAPEAYCSCNGYASIDQYTAAIRAS</sequence>
<name>A0A1C6S401_9ACTN</name>
<reference evidence="2" key="1">
    <citation type="submission" date="2016-06" db="EMBL/GenBank/DDBJ databases">
        <authorList>
            <person name="Varghese N."/>
            <person name="Submissions Spin"/>
        </authorList>
    </citation>
    <scope>NUCLEOTIDE SEQUENCE [LARGE SCALE GENOMIC DNA]</scope>
    <source>
        <strain evidence="2">DSM 45431</strain>
    </source>
</reference>
<protein>
    <submittedName>
        <fullName evidence="1">Beta-galactosidase</fullName>
    </submittedName>
</protein>
<accession>A0A1C6S401</accession>
<dbReference type="Proteomes" id="UP000199413">
    <property type="component" value="Unassembled WGS sequence"/>
</dbReference>